<accession>A0A4R3Z8W7</accession>
<name>A0A4R3Z8W7_9FIRM</name>
<evidence type="ECO:0000313" key="1">
    <source>
        <dbReference type="EMBL" id="TCW00563.1"/>
    </source>
</evidence>
<dbReference type="GeneID" id="98915146"/>
<gene>
    <name evidence="1" type="ORF">EDD60_10752</name>
</gene>
<dbReference type="Proteomes" id="UP000295515">
    <property type="component" value="Unassembled WGS sequence"/>
</dbReference>
<keyword evidence="2" id="KW-1185">Reference proteome</keyword>
<protein>
    <submittedName>
        <fullName evidence="1">Putative ribosomally synthesized peptide with SipW-like signal peptide</fullName>
    </submittedName>
</protein>
<evidence type="ECO:0000313" key="2">
    <source>
        <dbReference type="Proteomes" id="UP000295515"/>
    </source>
</evidence>
<sequence length="212" mass="23410">MKKKMTLMIVAAGLFVVAIVGGSIAYFTADTRAKNAITAGNLGVELKVDEEKVSQYIENNGLKVSGALPGDRYDYPIYAYNSGDFPSYIRITLTKYWSDSHDEKNFDADSAKILLENNNSDWIIDTSDENNEVVYCYYKKPIDSKTSTTHVVDAIKIADLKNADQDLYSPLTIKVDVEVDAIQKVAAKDAILAEWGLDAQFDSNGNIVSISE</sequence>
<dbReference type="NCBIfam" id="TIGR04088">
    <property type="entry name" value="cognate_SipW"/>
    <property type="match status" value="1"/>
</dbReference>
<dbReference type="AlphaFoldDB" id="A0A4R3Z8W7"/>
<dbReference type="InterPro" id="IPR023833">
    <property type="entry name" value="Signal_pept_SipW-depend-type"/>
</dbReference>
<comment type="caution">
    <text evidence="1">The sequence shown here is derived from an EMBL/GenBank/DDBJ whole genome shotgun (WGS) entry which is preliminary data.</text>
</comment>
<organism evidence="1 2">
    <name type="scientific">Longibaculum muris</name>
    <dbReference type="NCBI Taxonomy" id="1796628"/>
    <lineage>
        <taxon>Bacteria</taxon>
        <taxon>Bacillati</taxon>
        <taxon>Bacillota</taxon>
        <taxon>Erysipelotrichia</taxon>
        <taxon>Erysipelotrichales</taxon>
        <taxon>Coprobacillaceae</taxon>
        <taxon>Longibaculum</taxon>
    </lineage>
</organism>
<dbReference type="EMBL" id="SMCQ01000007">
    <property type="protein sequence ID" value="TCW00563.1"/>
    <property type="molecule type" value="Genomic_DNA"/>
</dbReference>
<dbReference type="RefSeq" id="WP_066448321.1">
    <property type="nucleotide sequence ID" value="NZ_DBGCPY010000120.1"/>
</dbReference>
<proteinExistence type="predicted"/>
<dbReference type="Pfam" id="PF12389">
    <property type="entry name" value="Peptidase_M73"/>
    <property type="match status" value="1"/>
</dbReference>
<dbReference type="InterPro" id="IPR022121">
    <property type="entry name" value="Peptidase_M73_camelysin"/>
</dbReference>
<reference evidence="1 2" key="1">
    <citation type="submission" date="2019-03" db="EMBL/GenBank/DDBJ databases">
        <title>Genomic Encyclopedia of Type Strains, Phase IV (KMG-IV): sequencing the most valuable type-strain genomes for metagenomic binning, comparative biology and taxonomic classification.</title>
        <authorList>
            <person name="Goeker M."/>
        </authorList>
    </citation>
    <scope>NUCLEOTIDE SEQUENCE [LARGE SCALE GENOMIC DNA]</scope>
    <source>
        <strain evidence="1 2">DSM 29487</strain>
    </source>
</reference>